<dbReference type="OrthoDB" id="9792500at2"/>
<dbReference type="Gene3D" id="3.40.50.620">
    <property type="entry name" value="HUPs"/>
    <property type="match status" value="1"/>
</dbReference>
<evidence type="ECO:0000313" key="4">
    <source>
        <dbReference type="Proteomes" id="UP000051260"/>
    </source>
</evidence>
<gene>
    <name evidence="3" type="primary">uspF_3</name>
    <name evidence="3" type="ORF">RUE5091_04319</name>
</gene>
<dbReference type="AlphaFoldDB" id="A0A0P1IK46"/>
<sequence>MFKHILVPVAPGHEKEYSESIDAARKLLAEGGRISILSIMEELPSYMVSYFPKDQFEKASKELSGTLTEEFGSDVDIHVVSGHTTNTILNWQEKHKADCVVVSSHRPGLSDLLLGSTAARVVRHSNCSVVVLR</sequence>
<dbReference type="Pfam" id="PF00582">
    <property type="entry name" value="Usp"/>
    <property type="match status" value="1"/>
</dbReference>
<comment type="similarity">
    <text evidence="1">Belongs to the universal stress protein A family.</text>
</comment>
<proteinExistence type="inferred from homology"/>
<dbReference type="SUPFAM" id="SSF52402">
    <property type="entry name" value="Adenine nucleotide alpha hydrolases-like"/>
    <property type="match status" value="1"/>
</dbReference>
<reference evidence="4" key="1">
    <citation type="submission" date="2015-09" db="EMBL/GenBank/DDBJ databases">
        <authorList>
            <person name="Rodrigo-Torres L."/>
            <person name="Arahal D.R."/>
        </authorList>
    </citation>
    <scope>NUCLEOTIDE SEQUENCE [LARGE SCALE GENOMIC DNA]</scope>
    <source>
        <strain evidence="4">CECT 5091</strain>
    </source>
</reference>
<evidence type="ECO:0000259" key="2">
    <source>
        <dbReference type="Pfam" id="PF00582"/>
    </source>
</evidence>
<dbReference type="InterPro" id="IPR006015">
    <property type="entry name" value="Universal_stress_UspA"/>
</dbReference>
<dbReference type="PRINTS" id="PR01438">
    <property type="entry name" value="UNVRSLSTRESS"/>
</dbReference>
<dbReference type="STRING" id="1715692.RUE5091_04319"/>
<feature type="domain" description="UspA" evidence="2">
    <location>
        <begin position="1"/>
        <end position="133"/>
    </location>
</feature>
<dbReference type="PANTHER" id="PTHR46268">
    <property type="entry name" value="STRESS RESPONSE PROTEIN NHAX"/>
    <property type="match status" value="1"/>
</dbReference>
<dbReference type="Proteomes" id="UP000051260">
    <property type="component" value="Unassembled WGS sequence"/>
</dbReference>
<keyword evidence="4" id="KW-1185">Reference proteome</keyword>
<evidence type="ECO:0000256" key="1">
    <source>
        <dbReference type="ARBA" id="ARBA00008791"/>
    </source>
</evidence>
<accession>A0A0P1IK46</accession>
<name>A0A0P1IK46_9RHOB</name>
<evidence type="ECO:0000313" key="3">
    <source>
        <dbReference type="EMBL" id="CUK18932.1"/>
    </source>
</evidence>
<dbReference type="InterPro" id="IPR006016">
    <property type="entry name" value="UspA"/>
</dbReference>
<dbReference type="EMBL" id="CYUD01000021">
    <property type="protein sequence ID" value="CUK18932.1"/>
    <property type="molecule type" value="Genomic_DNA"/>
</dbReference>
<dbReference type="CDD" id="cd00293">
    <property type="entry name" value="USP-like"/>
    <property type="match status" value="1"/>
</dbReference>
<organism evidence="3 4">
    <name type="scientific">Ruegeria denitrificans</name>
    <dbReference type="NCBI Taxonomy" id="1715692"/>
    <lineage>
        <taxon>Bacteria</taxon>
        <taxon>Pseudomonadati</taxon>
        <taxon>Pseudomonadota</taxon>
        <taxon>Alphaproteobacteria</taxon>
        <taxon>Rhodobacterales</taxon>
        <taxon>Roseobacteraceae</taxon>
        <taxon>Ruegeria</taxon>
    </lineage>
</organism>
<dbReference type="PANTHER" id="PTHR46268:SF6">
    <property type="entry name" value="UNIVERSAL STRESS PROTEIN UP12"/>
    <property type="match status" value="1"/>
</dbReference>
<dbReference type="InterPro" id="IPR014729">
    <property type="entry name" value="Rossmann-like_a/b/a_fold"/>
</dbReference>
<dbReference type="RefSeq" id="WP_058283922.1">
    <property type="nucleotide sequence ID" value="NZ_CYUD01000021.1"/>
</dbReference>
<protein>
    <submittedName>
        <fullName evidence="3">Universal stress protein F</fullName>
    </submittedName>
</protein>